<dbReference type="PANTHER" id="PTHR10027">
    <property type="entry name" value="CALCIUM-ACTIVATED POTASSIUM CHANNEL ALPHA CHAIN"/>
    <property type="match status" value="1"/>
</dbReference>
<feature type="transmembrane region" description="Helical" evidence="12">
    <location>
        <begin position="81"/>
        <end position="99"/>
    </location>
</feature>
<keyword evidence="9 12" id="KW-0472">Membrane</keyword>
<sequence>MFSILRMLRRLHRRTQNRYIRRVMITIGIVMVCIMINSGTFYYFEKQVQDVSIWDSFWLSFTTITTVGYGDISAKTIQGRLATMILLYFIGLASFPYLVTQVVDLTVEGANERRRGLADLRDSLGKHIIVVNFPDELTVGAIIDQLSSDPLCADREIVIIADTLQELPFKREKVHFIHGSSMQMDTLQRANVKEAYVALVLSSASDRRSADALTAATVSMIEQLNPSIRVIAECSSVEHLTLFEPLRCSAVIPTQNIGAKLLAQEIRDRGLAPAVSELLTQAEGSELYSEPIEEIISLRPMTVNNLQSFLVELKIQLVLVGIIRDNQPWINPTADLELQE</sequence>
<evidence type="ECO:0000256" key="12">
    <source>
        <dbReference type="SAM" id="Phobius"/>
    </source>
</evidence>
<evidence type="ECO:0000256" key="2">
    <source>
        <dbReference type="ARBA" id="ARBA00022448"/>
    </source>
</evidence>
<evidence type="ECO:0000256" key="11">
    <source>
        <dbReference type="ARBA" id="ARBA00034430"/>
    </source>
</evidence>
<evidence type="ECO:0000256" key="8">
    <source>
        <dbReference type="ARBA" id="ARBA00023065"/>
    </source>
</evidence>
<dbReference type="InterPro" id="IPR013099">
    <property type="entry name" value="K_chnl_dom"/>
</dbReference>
<evidence type="ECO:0000256" key="6">
    <source>
        <dbReference type="ARBA" id="ARBA00022958"/>
    </source>
</evidence>
<evidence type="ECO:0000256" key="4">
    <source>
        <dbReference type="ARBA" id="ARBA00022692"/>
    </source>
</evidence>
<feature type="non-terminal residue" evidence="14">
    <location>
        <position position="340"/>
    </location>
</feature>
<dbReference type="InterPro" id="IPR047871">
    <property type="entry name" value="K_chnl_Slo-like"/>
</dbReference>
<evidence type="ECO:0000313" key="14">
    <source>
        <dbReference type="EMBL" id="SVA86096.1"/>
    </source>
</evidence>
<keyword evidence="10" id="KW-0407">Ion channel</keyword>
<proteinExistence type="predicted"/>
<dbReference type="Gene3D" id="1.10.287.70">
    <property type="match status" value="1"/>
</dbReference>
<name>A0A381Z9X9_9ZZZZ</name>
<comment type="subcellular location">
    <subcellularLocation>
        <location evidence="1">Cell membrane</location>
        <topology evidence="1">Multi-pass membrane protein</topology>
    </subcellularLocation>
</comment>
<dbReference type="Pfam" id="PF22614">
    <property type="entry name" value="Slo-like_RCK"/>
    <property type="match status" value="1"/>
</dbReference>
<dbReference type="GO" id="GO:0005267">
    <property type="term" value="F:potassium channel activity"/>
    <property type="evidence" value="ECO:0007669"/>
    <property type="project" value="UniProtKB-KW"/>
</dbReference>
<gene>
    <name evidence="14" type="ORF">METZ01_LOCUS138950</name>
</gene>
<dbReference type="PROSITE" id="PS51201">
    <property type="entry name" value="RCK_N"/>
    <property type="match status" value="1"/>
</dbReference>
<evidence type="ECO:0000256" key="1">
    <source>
        <dbReference type="ARBA" id="ARBA00004651"/>
    </source>
</evidence>
<dbReference type="EMBL" id="UINC01020519">
    <property type="protein sequence ID" value="SVA86096.1"/>
    <property type="molecule type" value="Genomic_DNA"/>
</dbReference>
<dbReference type="SUPFAM" id="SSF81324">
    <property type="entry name" value="Voltage-gated potassium channels"/>
    <property type="match status" value="1"/>
</dbReference>
<comment type="catalytic activity">
    <reaction evidence="11">
        <text>K(+)(in) = K(+)(out)</text>
        <dbReference type="Rhea" id="RHEA:29463"/>
        <dbReference type="ChEBI" id="CHEBI:29103"/>
    </reaction>
</comment>
<feature type="transmembrane region" description="Helical" evidence="12">
    <location>
        <begin position="20"/>
        <end position="44"/>
    </location>
</feature>
<dbReference type="SUPFAM" id="SSF51735">
    <property type="entry name" value="NAD(P)-binding Rossmann-fold domains"/>
    <property type="match status" value="1"/>
</dbReference>
<keyword evidence="5" id="KW-0631">Potassium channel</keyword>
<keyword evidence="6" id="KW-0630">Potassium</keyword>
<accession>A0A381Z9X9</accession>
<evidence type="ECO:0000256" key="3">
    <source>
        <dbReference type="ARBA" id="ARBA00022538"/>
    </source>
</evidence>
<keyword evidence="8" id="KW-0406">Ion transport</keyword>
<keyword evidence="4 12" id="KW-0812">Transmembrane</keyword>
<evidence type="ECO:0000256" key="5">
    <source>
        <dbReference type="ARBA" id="ARBA00022826"/>
    </source>
</evidence>
<evidence type="ECO:0000256" key="10">
    <source>
        <dbReference type="ARBA" id="ARBA00023303"/>
    </source>
</evidence>
<dbReference type="AlphaFoldDB" id="A0A381Z9X9"/>
<dbReference type="PANTHER" id="PTHR10027:SF10">
    <property type="entry name" value="SLOWPOKE 2, ISOFORM D"/>
    <property type="match status" value="1"/>
</dbReference>
<keyword evidence="3" id="KW-0633">Potassium transport</keyword>
<evidence type="ECO:0000259" key="13">
    <source>
        <dbReference type="PROSITE" id="PS51201"/>
    </source>
</evidence>
<evidence type="ECO:0000256" key="9">
    <source>
        <dbReference type="ARBA" id="ARBA00023136"/>
    </source>
</evidence>
<dbReference type="GO" id="GO:0005886">
    <property type="term" value="C:plasma membrane"/>
    <property type="evidence" value="ECO:0007669"/>
    <property type="project" value="UniProtKB-SubCell"/>
</dbReference>
<dbReference type="Pfam" id="PF07885">
    <property type="entry name" value="Ion_trans_2"/>
    <property type="match status" value="1"/>
</dbReference>
<dbReference type="InterPro" id="IPR003148">
    <property type="entry name" value="RCK_N"/>
</dbReference>
<keyword evidence="7 12" id="KW-1133">Transmembrane helix</keyword>
<keyword evidence="2" id="KW-0813">Transport</keyword>
<reference evidence="14" key="1">
    <citation type="submission" date="2018-05" db="EMBL/GenBank/DDBJ databases">
        <authorList>
            <person name="Lanie J.A."/>
            <person name="Ng W.-L."/>
            <person name="Kazmierczak K.M."/>
            <person name="Andrzejewski T.M."/>
            <person name="Davidsen T.M."/>
            <person name="Wayne K.J."/>
            <person name="Tettelin H."/>
            <person name="Glass J.I."/>
            <person name="Rusch D."/>
            <person name="Podicherti R."/>
            <person name="Tsui H.-C.T."/>
            <person name="Winkler M.E."/>
        </authorList>
    </citation>
    <scope>NUCLEOTIDE SEQUENCE</scope>
</reference>
<protein>
    <recommendedName>
        <fullName evidence="13">RCK N-terminal domain-containing protein</fullName>
    </recommendedName>
</protein>
<dbReference type="Gene3D" id="3.40.50.720">
    <property type="entry name" value="NAD(P)-binding Rossmann-like Domain"/>
    <property type="match status" value="1"/>
</dbReference>
<organism evidence="14">
    <name type="scientific">marine metagenome</name>
    <dbReference type="NCBI Taxonomy" id="408172"/>
    <lineage>
        <taxon>unclassified sequences</taxon>
        <taxon>metagenomes</taxon>
        <taxon>ecological metagenomes</taxon>
    </lineage>
</organism>
<feature type="domain" description="RCK N-terminal" evidence="13">
    <location>
        <begin position="125"/>
        <end position="253"/>
    </location>
</feature>
<evidence type="ECO:0000256" key="7">
    <source>
        <dbReference type="ARBA" id="ARBA00022989"/>
    </source>
</evidence>
<dbReference type="InterPro" id="IPR036291">
    <property type="entry name" value="NAD(P)-bd_dom_sf"/>
</dbReference>
<feature type="transmembrane region" description="Helical" evidence="12">
    <location>
        <begin position="56"/>
        <end position="74"/>
    </location>
</feature>